<organism evidence="3 4">
    <name type="scientific">Gemelliphila palaticanis</name>
    <dbReference type="NCBI Taxonomy" id="81950"/>
    <lineage>
        <taxon>Bacteria</taxon>
        <taxon>Bacillati</taxon>
        <taxon>Bacillota</taxon>
        <taxon>Bacilli</taxon>
        <taxon>Bacillales</taxon>
        <taxon>Gemellaceae</taxon>
        <taxon>Gemelliphila</taxon>
    </lineage>
</organism>
<evidence type="ECO:0000259" key="2">
    <source>
        <dbReference type="Pfam" id="PF01458"/>
    </source>
</evidence>
<dbReference type="InterPro" id="IPR055346">
    <property type="entry name" value="Fe-S_cluster_assembly_SufBD"/>
</dbReference>
<dbReference type="InterPro" id="IPR011542">
    <property type="entry name" value="SUF_FeS_clus_asmbl_SufD"/>
</dbReference>
<comment type="caution">
    <text evidence="3">The sequence shown here is derived from an EMBL/GenBank/DDBJ whole genome shotgun (WGS) entry which is preliminary data.</text>
</comment>
<evidence type="ECO:0000313" key="3">
    <source>
        <dbReference type="EMBL" id="NYS47271.1"/>
    </source>
</evidence>
<protein>
    <submittedName>
        <fullName evidence="3">Fe-S cluster assembly protein SufD</fullName>
    </submittedName>
</protein>
<dbReference type="PANTHER" id="PTHR43575">
    <property type="entry name" value="PROTEIN ABCI7, CHLOROPLASTIC"/>
    <property type="match status" value="1"/>
</dbReference>
<dbReference type="RefSeq" id="WP_179940943.1">
    <property type="nucleotide sequence ID" value="NZ_JACBYF010000004.1"/>
</dbReference>
<feature type="domain" description="SUF system FeS cluster assembly SufBD core" evidence="2">
    <location>
        <begin position="175"/>
        <end position="402"/>
    </location>
</feature>
<dbReference type="Pfam" id="PF01458">
    <property type="entry name" value="SUFBD_core"/>
    <property type="match status" value="1"/>
</dbReference>
<accession>A0ABX2SY84</accession>
<reference evidence="3 4" key="1">
    <citation type="submission" date="2020-07" db="EMBL/GenBank/DDBJ databases">
        <title>MOT database genomes.</title>
        <authorList>
            <person name="Joseph S."/>
            <person name="Aduse-Opoku J."/>
            <person name="Hashim A."/>
            <person name="Wade W."/>
            <person name="Curtis M."/>
        </authorList>
    </citation>
    <scope>NUCLEOTIDE SEQUENCE [LARGE SCALE GENOMIC DNA]</scope>
    <source>
        <strain evidence="3 4">CIP 106318</strain>
    </source>
</reference>
<keyword evidence="4" id="KW-1185">Reference proteome</keyword>
<comment type="similarity">
    <text evidence="1">Belongs to the iron-sulfur cluster assembly SufBD family.</text>
</comment>
<gene>
    <name evidence="3" type="primary">sufD</name>
    <name evidence="3" type="ORF">HZY85_03555</name>
</gene>
<dbReference type="Proteomes" id="UP000531840">
    <property type="component" value="Unassembled WGS sequence"/>
</dbReference>
<dbReference type="NCBIfam" id="TIGR01981">
    <property type="entry name" value="sufD"/>
    <property type="match status" value="1"/>
</dbReference>
<dbReference type="InterPro" id="IPR000825">
    <property type="entry name" value="SUF_FeS_clus_asmbl_SufBD_core"/>
</dbReference>
<sequence length="429" mass="48544">MDKNKLKISTKSLKEIANITKEPEWFNLIRKKSMYENYDLKFPNLHSMNLEEWGLLDFDINTFIEDNNYVFNKEEFAEEINFEEESIVIIQKSNKLVYLDIPERFKSLIFVNDIFTAMNNNSDKFKDTFTKITTTNKNKISSLHYVLLNSGIYIEVEDNAIIDIPIQYAVIVDKVEHSLYNHLALNVGKNANINFIENYISKENQKSFNIISEVLLLENANVNYSSVTNFSNNQKGTILRNAYTNRSSVINWNIAAMDNADVFHDNTTNLLGDGSEGNLKIVTLGTDKQKVYFNSELVNQGLNTNGDILQHGVLLDESHIVFNGVGFIVKGASGSNAYQSSRLLTLSDKAKSDANPMLLIDENDVAAGHGASLGKIDEEQIYYLKSRGLSQKEASRLLVHGFLSPVIEKLSVKKVQEKAVELIDTKINK</sequence>
<dbReference type="InterPro" id="IPR037284">
    <property type="entry name" value="SUF_FeS_clus_asmbl_SufBD_sf"/>
</dbReference>
<proteinExistence type="inferred from homology"/>
<dbReference type="SUPFAM" id="SSF101960">
    <property type="entry name" value="Stabilizer of iron transporter SufD"/>
    <property type="match status" value="1"/>
</dbReference>
<dbReference type="EMBL" id="JACBYF010000004">
    <property type="protein sequence ID" value="NYS47271.1"/>
    <property type="molecule type" value="Genomic_DNA"/>
</dbReference>
<evidence type="ECO:0000256" key="1">
    <source>
        <dbReference type="ARBA" id="ARBA00043967"/>
    </source>
</evidence>
<name>A0ABX2SY84_9BACL</name>
<dbReference type="PANTHER" id="PTHR43575:SF1">
    <property type="entry name" value="PROTEIN ABCI7, CHLOROPLASTIC"/>
    <property type="match status" value="1"/>
</dbReference>
<evidence type="ECO:0000313" key="4">
    <source>
        <dbReference type="Proteomes" id="UP000531840"/>
    </source>
</evidence>